<gene>
    <name evidence="12" type="ORF">MFLAVUS_006882</name>
</gene>
<dbReference type="PANTHER" id="PTHR46208:SF1">
    <property type="entry name" value="MITOCHONDRIAL IMPORT RECEPTOR SUBUNIT TOM70"/>
    <property type="match status" value="1"/>
</dbReference>
<dbReference type="InterPro" id="IPR011990">
    <property type="entry name" value="TPR-like_helical_dom_sf"/>
</dbReference>
<evidence type="ECO:0008006" key="14">
    <source>
        <dbReference type="Google" id="ProtNLM"/>
    </source>
</evidence>
<dbReference type="SUPFAM" id="SSF48452">
    <property type="entry name" value="TPR-like"/>
    <property type="match status" value="2"/>
</dbReference>
<dbReference type="PANTHER" id="PTHR46208">
    <property type="entry name" value="MITOCHONDRIAL IMPORT RECEPTOR SUBUNIT TOM70"/>
    <property type="match status" value="1"/>
</dbReference>
<evidence type="ECO:0000256" key="8">
    <source>
        <dbReference type="ARBA" id="ARBA00023136"/>
    </source>
</evidence>
<evidence type="ECO:0000256" key="3">
    <source>
        <dbReference type="ARBA" id="ARBA00022737"/>
    </source>
</evidence>
<feature type="repeat" description="TPR" evidence="10">
    <location>
        <begin position="346"/>
        <end position="379"/>
    </location>
</feature>
<keyword evidence="6 11" id="KW-1133">Transmembrane helix</keyword>
<evidence type="ECO:0000256" key="5">
    <source>
        <dbReference type="ARBA" id="ARBA00022803"/>
    </source>
</evidence>
<accession>A0ABP9Z2R8</accession>
<dbReference type="InterPro" id="IPR019734">
    <property type="entry name" value="TPR_rpt"/>
</dbReference>
<evidence type="ECO:0000256" key="10">
    <source>
        <dbReference type="PROSITE-ProRule" id="PRU00339"/>
    </source>
</evidence>
<keyword evidence="4" id="KW-1000">Mitochondrion outer membrane</keyword>
<dbReference type="SMART" id="SM00028">
    <property type="entry name" value="TPR"/>
    <property type="match status" value="11"/>
</dbReference>
<feature type="repeat" description="TPR" evidence="10">
    <location>
        <begin position="80"/>
        <end position="113"/>
    </location>
</feature>
<feature type="repeat" description="TPR" evidence="10">
    <location>
        <begin position="414"/>
        <end position="447"/>
    </location>
</feature>
<keyword evidence="7" id="KW-0496">Mitochondrion</keyword>
<sequence>MSRIYVRNYIDNRDWKFYVAIVLGITLAGTSAAFLICNQFYHPPPPPSPPTREEVPLSAYESMTDAIISVMTPEQRLSAANVFKTKGNLAFNNKDYAEAIRLYTQAIRFQSNASFYASRAACYANMELYDKVLEDCNTALLLNPTFTKALYCRAQALEKKGDLSEALFDYTCVCILEGFRNENAALERERILKQVSEEKARRLIKIKQPRFPSATFVSAYFECFRPDSNMDIPSSTDAVNGDAYYAKARRALAEKKYEEAFQDCQKAIVLGCSEKYVALALNLKGTLAFLKGDANTALTCLHQSIQLDPTYIQSYIKRASILMELGDTEDALQVFENTIELSPMDPDIYYHRGQVYYISGDYKQAILDYEKSLMLDPSFVYAYIQLAVTQYKLGMVSSAIQTFEQTIKKFSQSSDAYNYYGEVLADKGDLIRATDMFNKAMSLNPNHPLPYINKAMIKYQSYQIEEAVNLCKSALEADPACDAAVASLAQMYLDQDKYTEALKYYEKAIDLARTEKELRIAISFVEATRMQIR</sequence>
<keyword evidence="5 10" id="KW-0802">TPR repeat</keyword>
<dbReference type="PROSITE" id="PS50293">
    <property type="entry name" value="TPR_REGION"/>
    <property type="match status" value="3"/>
</dbReference>
<evidence type="ECO:0000256" key="11">
    <source>
        <dbReference type="SAM" id="Phobius"/>
    </source>
</evidence>
<reference evidence="12 13" key="1">
    <citation type="submission" date="2024-04" db="EMBL/GenBank/DDBJ databases">
        <title>genome sequences of Mucor flavus KT1a and Helicostylum pulchrum KT1b strains isolated from the surface of a dry-aged beef.</title>
        <authorList>
            <person name="Toyotome T."/>
            <person name="Hosono M."/>
            <person name="Torimaru M."/>
            <person name="Fukuda K."/>
            <person name="Mikami N."/>
        </authorList>
    </citation>
    <scope>NUCLEOTIDE SEQUENCE [LARGE SCALE GENOMIC DNA]</scope>
    <source>
        <strain evidence="12 13">KT1a</strain>
    </source>
</reference>
<dbReference type="Gene3D" id="1.25.40.10">
    <property type="entry name" value="Tetratricopeptide repeat domain"/>
    <property type="match status" value="2"/>
</dbReference>
<name>A0ABP9Z2R8_9FUNG</name>
<feature type="transmembrane region" description="Helical" evidence="11">
    <location>
        <begin position="17"/>
        <end position="41"/>
    </location>
</feature>
<evidence type="ECO:0000256" key="9">
    <source>
        <dbReference type="ARBA" id="ARBA00038030"/>
    </source>
</evidence>
<protein>
    <recommendedName>
        <fullName evidence="14">Mitochondrial import receptor subunit TOM70</fullName>
    </recommendedName>
</protein>
<proteinExistence type="inferred from homology"/>
<keyword evidence="2 11" id="KW-0812">Transmembrane</keyword>
<comment type="caution">
    <text evidence="12">The sequence shown here is derived from an EMBL/GenBank/DDBJ whole genome shotgun (WGS) entry which is preliminary data.</text>
</comment>
<keyword evidence="8 11" id="KW-0472">Membrane</keyword>
<feature type="repeat" description="TPR" evidence="10">
    <location>
        <begin position="312"/>
        <end position="345"/>
    </location>
</feature>
<comment type="subcellular location">
    <subcellularLocation>
        <location evidence="1">Mitochondrion outer membrane</location>
        <topology evidence="1">Single-pass membrane protein</topology>
    </subcellularLocation>
</comment>
<evidence type="ECO:0000256" key="2">
    <source>
        <dbReference type="ARBA" id="ARBA00022692"/>
    </source>
</evidence>
<evidence type="ECO:0000313" key="13">
    <source>
        <dbReference type="Proteomes" id="UP001473302"/>
    </source>
</evidence>
<dbReference type="Pfam" id="PF14559">
    <property type="entry name" value="TPR_19"/>
    <property type="match status" value="2"/>
</dbReference>
<dbReference type="Proteomes" id="UP001473302">
    <property type="component" value="Unassembled WGS sequence"/>
</dbReference>
<evidence type="ECO:0000256" key="4">
    <source>
        <dbReference type="ARBA" id="ARBA00022787"/>
    </source>
</evidence>
<organism evidence="12 13">
    <name type="scientific">Mucor flavus</name>
    <dbReference type="NCBI Taxonomy" id="439312"/>
    <lineage>
        <taxon>Eukaryota</taxon>
        <taxon>Fungi</taxon>
        <taxon>Fungi incertae sedis</taxon>
        <taxon>Mucoromycota</taxon>
        <taxon>Mucoromycotina</taxon>
        <taxon>Mucoromycetes</taxon>
        <taxon>Mucorales</taxon>
        <taxon>Mucorineae</taxon>
        <taxon>Mucoraceae</taxon>
        <taxon>Mucor</taxon>
    </lineage>
</organism>
<keyword evidence="3" id="KW-0677">Repeat</keyword>
<dbReference type="PROSITE" id="PS50005">
    <property type="entry name" value="TPR"/>
    <property type="match status" value="5"/>
</dbReference>
<feature type="repeat" description="TPR" evidence="10">
    <location>
        <begin position="482"/>
        <end position="515"/>
    </location>
</feature>
<evidence type="ECO:0000313" key="12">
    <source>
        <dbReference type="EMBL" id="GAA5813404.1"/>
    </source>
</evidence>
<dbReference type="EMBL" id="BAABUK010000016">
    <property type="protein sequence ID" value="GAA5813404.1"/>
    <property type="molecule type" value="Genomic_DNA"/>
</dbReference>
<keyword evidence="13" id="KW-1185">Reference proteome</keyword>
<evidence type="ECO:0000256" key="7">
    <source>
        <dbReference type="ARBA" id="ARBA00023128"/>
    </source>
</evidence>
<dbReference type="Pfam" id="PF13414">
    <property type="entry name" value="TPR_11"/>
    <property type="match status" value="1"/>
</dbReference>
<evidence type="ECO:0000256" key="6">
    <source>
        <dbReference type="ARBA" id="ARBA00022989"/>
    </source>
</evidence>
<comment type="similarity">
    <text evidence="9">Belongs to the Tom70 family.</text>
</comment>
<evidence type="ECO:0000256" key="1">
    <source>
        <dbReference type="ARBA" id="ARBA00004572"/>
    </source>
</evidence>